<name>X0Y379_9ZZZZ</name>
<dbReference type="SUPFAM" id="SSF51338">
    <property type="entry name" value="Composite domain of metallo-dependent hydrolases"/>
    <property type="match status" value="1"/>
</dbReference>
<dbReference type="SUPFAM" id="SSF51556">
    <property type="entry name" value="Metallo-dependent hydrolases"/>
    <property type="match status" value="1"/>
</dbReference>
<dbReference type="GO" id="GO:0016810">
    <property type="term" value="F:hydrolase activity, acting on carbon-nitrogen (but not peptide) bonds"/>
    <property type="evidence" value="ECO:0007669"/>
    <property type="project" value="InterPro"/>
</dbReference>
<gene>
    <name evidence="2" type="ORF">S01H1_66528</name>
</gene>
<dbReference type="AlphaFoldDB" id="X0Y379"/>
<dbReference type="EMBL" id="BARS01043994">
    <property type="protein sequence ID" value="GAG31341.1"/>
    <property type="molecule type" value="Genomic_DNA"/>
</dbReference>
<evidence type="ECO:0000259" key="1">
    <source>
        <dbReference type="Pfam" id="PF01979"/>
    </source>
</evidence>
<reference evidence="2" key="1">
    <citation type="journal article" date="2014" name="Front. Microbiol.">
        <title>High frequency of phylogenetically diverse reductive dehalogenase-homologous genes in deep subseafloor sedimentary metagenomes.</title>
        <authorList>
            <person name="Kawai M."/>
            <person name="Futagami T."/>
            <person name="Toyoda A."/>
            <person name="Takaki Y."/>
            <person name="Nishi S."/>
            <person name="Hori S."/>
            <person name="Arai W."/>
            <person name="Tsubouchi T."/>
            <person name="Morono Y."/>
            <person name="Uchiyama I."/>
            <person name="Ito T."/>
            <person name="Fujiyama A."/>
            <person name="Inagaki F."/>
            <person name="Takami H."/>
        </authorList>
    </citation>
    <scope>NUCLEOTIDE SEQUENCE</scope>
    <source>
        <strain evidence="2">Expedition CK06-06</strain>
    </source>
</reference>
<protein>
    <recommendedName>
        <fullName evidence="1">Amidohydrolase-related domain-containing protein</fullName>
    </recommendedName>
</protein>
<feature type="non-terminal residue" evidence="2">
    <location>
        <position position="243"/>
    </location>
</feature>
<feature type="domain" description="Amidohydrolase-related" evidence="1">
    <location>
        <begin position="52"/>
        <end position="239"/>
    </location>
</feature>
<dbReference type="Pfam" id="PF01979">
    <property type="entry name" value="Amidohydro_1"/>
    <property type="match status" value="1"/>
</dbReference>
<dbReference type="InterPro" id="IPR006680">
    <property type="entry name" value="Amidohydro-rel"/>
</dbReference>
<accession>X0Y379</accession>
<comment type="caution">
    <text evidence="2">The sequence shown here is derived from an EMBL/GenBank/DDBJ whole genome shotgun (WGS) entry which is preliminary data.</text>
</comment>
<dbReference type="InterPro" id="IPR011059">
    <property type="entry name" value="Metal-dep_hydrolase_composite"/>
</dbReference>
<evidence type="ECO:0000313" key="2">
    <source>
        <dbReference type="EMBL" id="GAG31341.1"/>
    </source>
</evidence>
<dbReference type="PANTHER" id="PTHR43135">
    <property type="entry name" value="ALPHA-D-RIBOSE 1-METHYLPHOSPHONATE 5-TRIPHOSPHATE DIPHOSPHATASE"/>
    <property type="match status" value="1"/>
</dbReference>
<dbReference type="Gene3D" id="2.30.40.10">
    <property type="entry name" value="Urease, subunit C, domain 1"/>
    <property type="match status" value="1"/>
</dbReference>
<dbReference type="InterPro" id="IPR032466">
    <property type="entry name" value="Metal_Hydrolase"/>
</dbReference>
<sequence>MLVLNHARLIDGTGGPPVDDATIVLDGSRIIAAASAANYPSDAQVFDVRGLTILPGLIDAHVHFGGFVVDDPDWQFTYWSIFPFFLDYARSFRKRRALALENGVTTVRSAGDNHPQILRLRDRINAGKLVGPRIVAAGPIFTAPGGHPAGTIYKNNRYVVEHATRQVDAVDVARAEVRRLAADGVDLVKAVYSDVNPFDLGHPIPKLDLSVLRALIDEAHQQDLPAMVHVGNPDDAMDAVLAG</sequence>
<dbReference type="InterPro" id="IPR051781">
    <property type="entry name" value="Metallo-dep_Hydrolase"/>
</dbReference>
<organism evidence="2">
    <name type="scientific">marine sediment metagenome</name>
    <dbReference type="NCBI Taxonomy" id="412755"/>
    <lineage>
        <taxon>unclassified sequences</taxon>
        <taxon>metagenomes</taxon>
        <taxon>ecological metagenomes</taxon>
    </lineage>
</organism>
<dbReference type="PANTHER" id="PTHR43135:SF3">
    <property type="entry name" value="ALPHA-D-RIBOSE 1-METHYLPHOSPHONATE 5-TRIPHOSPHATE DIPHOSPHATASE"/>
    <property type="match status" value="1"/>
</dbReference>
<proteinExistence type="predicted"/>
<dbReference type="Gene3D" id="3.20.20.140">
    <property type="entry name" value="Metal-dependent hydrolases"/>
    <property type="match status" value="1"/>
</dbReference>